<dbReference type="NCBIfam" id="TIGR00229">
    <property type="entry name" value="sensory_box"/>
    <property type="match status" value="2"/>
</dbReference>
<dbReference type="Gene3D" id="3.30.565.10">
    <property type="entry name" value="Histidine kinase-like ATPase, C-terminal domain"/>
    <property type="match status" value="1"/>
</dbReference>
<evidence type="ECO:0000313" key="7">
    <source>
        <dbReference type="EMBL" id="PWR73809.1"/>
    </source>
</evidence>
<reference evidence="7 8" key="1">
    <citation type="submission" date="2018-05" db="EMBL/GenBank/DDBJ databases">
        <title>Draft genome of Methanospirillum lacunae Ki8-1.</title>
        <authorList>
            <person name="Dueholm M.S."/>
            <person name="Nielsen P.H."/>
            <person name="Bakmann L.F."/>
            <person name="Otzen D.E."/>
        </authorList>
    </citation>
    <scope>NUCLEOTIDE SEQUENCE [LARGE SCALE GENOMIC DNA]</scope>
    <source>
        <strain evidence="7 8">Ki8-1</strain>
    </source>
</reference>
<dbReference type="InterPro" id="IPR001789">
    <property type="entry name" value="Sig_transdc_resp-reg_receiver"/>
</dbReference>
<dbReference type="RefSeq" id="WP_109967089.1">
    <property type="nucleotide sequence ID" value="NZ_CP176093.1"/>
</dbReference>
<evidence type="ECO:0000256" key="1">
    <source>
        <dbReference type="ARBA" id="ARBA00022553"/>
    </source>
</evidence>
<protein>
    <recommendedName>
        <fullName evidence="9">Hybrid sensor histidine kinase/response regulator</fullName>
    </recommendedName>
</protein>
<feature type="domain" description="PAS" evidence="5">
    <location>
        <begin position="271"/>
        <end position="341"/>
    </location>
</feature>
<dbReference type="InterPro" id="IPR011006">
    <property type="entry name" value="CheY-like_superfamily"/>
</dbReference>
<dbReference type="GO" id="GO:0006355">
    <property type="term" value="P:regulation of DNA-templated transcription"/>
    <property type="evidence" value="ECO:0007669"/>
    <property type="project" value="InterPro"/>
</dbReference>
<dbReference type="SMART" id="SM00448">
    <property type="entry name" value="REC"/>
    <property type="match status" value="1"/>
</dbReference>
<dbReference type="Pfam" id="PF08448">
    <property type="entry name" value="PAS_4"/>
    <property type="match status" value="1"/>
</dbReference>
<dbReference type="PANTHER" id="PTHR43547">
    <property type="entry name" value="TWO-COMPONENT HISTIDINE KINASE"/>
    <property type="match status" value="1"/>
</dbReference>
<dbReference type="GeneID" id="97549138"/>
<dbReference type="PROSITE" id="PS50112">
    <property type="entry name" value="PAS"/>
    <property type="match status" value="2"/>
</dbReference>
<organism evidence="7 8">
    <name type="scientific">Methanospirillum lacunae</name>
    <dbReference type="NCBI Taxonomy" id="668570"/>
    <lineage>
        <taxon>Archaea</taxon>
        <taxon>Methanobacteriati</taxon>
        <taxon>Methanobacteriota</taxon>
        <taxon>Stenosarchaea group</taxon>
        <taxon>Methanomicrobia</taxon>
        <taxon>Methanomicrobiales</taxon>
        <taxon>Methanospirillaceae</taxon>
        <taxon>Methanospirillum</taxon>
    </lineage>
</organism>
<dbReference type="SUPFAM" id="SSF52172">
    <property type="entry name" value="CheY-like"/>
    <property type="match status" value="1"/>
</dbReference>
<feature type="modified residue" description="4-aspartylphosphate" evidence="2">
    <location>
        <position position="59"/>
    </location>
</feature>
<dbReference type="Pfam" id="PF02518">
    <property type="entry name" value="HATPase_c"/>
    <property type="match status" value="1"/>
</dbReference>
<comment type="caution">
    <text evidence="7">The sequence shown here is derived from an EMBL/GenBank/DDBJ whole genome shotgun (WGS) entry which is preliminary data.</text>
</comment>
<gene>
    <name evidence="7" type="ORF">DK846_01170</name>
</gene>
<dbReference type="Gene3D" id="3.30.450.20">
    <property type="entry name" value="PAS domain"/>
    <property type="match status" value="2"/>
</dbReference>
<keyword evidence="1 2" id="KW-0597">Phosphoprotein</keyword>
<dbReference type="OrthoDB" id="8127at2157"/>
<keyword evidence="8" id="KW-1185">Reference proteome</keyword>
<feature type="domain" description="PAC" evidence="6">
    <location>
        <begin position="344"/>
        <end position="394"/>
    </location>
</feature>
<dbReference type="InterPro" id="IPR036890">
    <property type="entry name" value="HATPase_C_sf"/>
</dbReference>
<dbReference type="CDD" id="cd00075">
    <property type="entry name" value="HATPase"/>
    <property type="match status" value="1"/>
</dbReference>
<dbReference type="SUPFAM" id="SSF55785">
    <property type="entry name" value="PYP-like sensor domain (PAS domain)"/>
    <property type="match status" value="2"/>
</dbReference>
<dbReference type="SUPFAM" id="SSF55874">
    <property type="entry name" value="ATPase domain of HSP90 chaperone/DNA topoisomerase II/histidine kinase"/>
    <property type="match status" value="1"/>
</dbReference>
<dbReference type="PROSITE" id="PS50109">
    <property type="entry name" value="HIS_KIN"/>
    <property type="match status" value="1"/>
</dbReference>
<dbReference type="PROSITE" id="PS50113">
    <property type="entry name" value="PAC"/>
    <property type="match status" value="1"/>
</dbReference>
<dbReference type="InterPro" id="IPR035965">
    <property type="entry name" value="PAS-like_dom_sf"/>
</dbReference>
<dbReference type="PROSITE" id="PS50110">
    <property type="entry name" value="RESPONSE_REGULATORY"/>
    <property type="match status" value="1"/>
</dbReference>
<dbReference type="Proteomes" id="UP000245657">
    <property type="component" value="Unassembled WGS sequence"/>
</dbReference>
<feature type="domain" description="Histidine kinase" evidence="3">
    <location>
        <begin position="419"/>
        <end position="612"/>
    </location>
</feature>
<dbReference type="InterPro" id="IPR013656">
    <property type="entry name" value="PAS_4"/>
</dbReference>
<dbReference type="CDD" id="cd00156">
    <property type="entry name" value="REC"/>
    <property type="match status" value="1"/>
</dbReference>
<evidence type="ECO:0000259" key="6">
    <source>
        <dbReference type="PROSITE" id="PS50113"/>
    </source>
</evidence>
<dbReference type="GO" id="GO:0000155">
    <property type="term" value="F:phosphorelay sensor kinase activity"/>
    <property type="evidence" value="ECO:0007669"/>
    <property type="project" value="TreeGrafter"/>
</dbReference>
<name>A0A2V2N222_9EURY</name>
<dbReference type="PANTHER" id="PTHR43547:SF2">
    <property type="entry name" value="HYBRID SIGNAL TRANSDUCTION HISTIDINE KINASE C"/>
    <property type="match status" value="1"/>
</dbReference>
<evidence type="ECO:0000259" key="4">
    <source>
        <dbReference type="PROSITE" id="PS50110"/>
    </source>
</evidence>
<evidence type="ECO:0008006" key="9">
    <source>
        <dbReference type="Google" id="ProtNLM"/>
    </source>
</evidence>
<evidence type="ECO:0000259" key="3">
    <source>
        <dbReference type="PROSITE" id="PS50109"/>
    </source>
</evidence>
<dbReference type="InterPro" id="IPR001610">
    <property type="entry name" value="PAC"/>
</dbReference>
<evidence type="ECO:0000313" key="8">
    <source>
        <dbReference type="Proteomes" id="UP000245657"/>
    </source>
</evidence>
<sequence>MYPEPTDIRVLVVDDDQEFQKIISHYLTEEPRYSVESVDSGQQALEMLQKNSYSAIIADYLMPEIDGLDLLRIVRSQGNSIPFIIYTGEGCESVAIDALNAGADFYLVKGEDPAPQFMVLIKNLGEIVARKQADEALKISEAENKKMLSLLKATLEATEDGILVETVEGNIVGYNERFLTIFNLEKKQVEGRSGAEIWALISDQIIPEPKRTIQGSTTGRKNQPVLLSFKDSRVIESHVRPQICEGKIMGRVWSYHDLTDRVHAENALRESEAFNRGLVDNLPDYVIIYDRTGKILYINSSGIISLSTKKGNPIGNQIYQYLLPEHHRIVRENIERRFNKENVPPYEVRLVRNDSTILDVMVKATIIPYQGSDAIMAVLSDITSRKEGEEALERYAQTLQITVNALASANKKLNLLSDVTRHDILNQIHIILNYLDIASSENSSHVPKDIMKKIEDATSIIHRQIQFTRSYQDLGINKPEWQNAQKIIDDLSSQNITIRNDVSGLTIFADPLLPKVFENLLDNSMRHGKTVTEVRVTAELAGDGTMCLLWSDNGVGIPKEDKDKIFAKGYGKNTGFGMFLIREILALTGISIKEIGIQGSGACFEMCIPKGSFILQL</sequence>
<evidence type="ECO:0000259" key="5">
    <source>
        <dbReference type="PROSITE" id="PS50112"/>
    </source>
</evidence>
<dbReference type="SMART" id="SM00091">
    <property type="entry name" value="PAS"/>
    <property type="match status" value="2"/>
</dbReference>
<proteinExistence type="predicted"/>
<dbReference type="Pfam" id="PF00072">
    <property type="entry name" value="Response_reg"/>
    <property type="match status" value="1"/>
</dbReference>
<dbReference type="Pfam" id="PF00989">
    <property type="entry name" value="PAS"/>
    <property type="match status" value="1"/>
</dbReference>
<dbReference type="SMART" id="SM00086">
    <property type="entry name" value="PAC"/>
    <property type="match status" value="1"/>
</dbReference>
<dbReference type="CDD" id="cd00130">
    <property type="entry name" value="PAS"/>
    <property type="match status" value="2"/>
</dbReference>
<feature type="domain" description="Response regulatory" evidence="4">
    <location>
        <begin position="9"/>
        <end position="124"/>
    </location>
</feature>
<feature type="domain" description="PAS" evidence="5">
    <location>
        <begin position="147"/>
        <end position="214"/>
    </location>
</feature>
<dbReference type="InterPro" id="IPR000014">
    <property type="entry name" value="PAS"/>
</dbReference>
<accession>A0A2V2N222</accession>
<dbReference type="InterPro" id="IPR013767">
    <property type="entry name" value="PAS_fold"/>
</dbReference>
<dbReference type="EMBL" id="QGMY01000002">
    <property type="protein sequence ID" value="PWR73809.1"/>
    <property type="molecule type" value="Genomic_DNA"/>
</dbReference>
<dbReference type="AlphaFoldDB" id="A0A2V2N222"/>
<dbReference type="SMART" id="SM00387">
    <property type="entry name" value="HATPase_c"/>
    <property type="match status" value="1"/>
</dbReference>
<dbReference type="Gene3D" id="3.40.50.2300">
    <property type="match status" value="1"/>
</dbReference>
<evidence type="ECO:0000256" key="2">
    <source>
        <dbReference type="PROSITE-ProRule" id="PRU00169"/>
    </source>
</evidence>
<dbReference type="InterPro" id="IPR003594">
    <property type="entry name" value="HATPase_dom"/>
</dbReference>
<dbReference type="InterPro" id="IPR000700">
    <property type="entry name" value="PAS-assoc_C"/>
</dbReference>
<dbReference type="InterPro" id="IPR005467">
    <property type="entry name" value="His_kinase_dom"/>
</dbReference>